<protein>
    <submittedName>
        <fullName evidence="2">FkbM family methyltransferase</fullName>
    </submittedName>
</protein>
<sequence length="268" mass="30040">MVAWSRLRDIPRNLSRAPEVARCVAGSSSWASLIPGYLGLRAPRYPFVFRTRNGDSLIIHDGGDLVTAWIIFFRGEYRVKASDRVIVDAGANIGAFSLYAARLAPDARIVALEPFPETRTRLDYHIQVNGLGSRVASRSWALSGRDESRQMDTESHLSQSRGLFGREVANGGLKVEAISLRTFFERESLTSVDLFKMDIEGGEHDVLHSASDEDLRRIRRLALEYHPCASRDVLFDRLRKAGFVLEFDLVDSRDSGVAEFTNTRTFSS</sequence>
<dbReference type="Pfam" id="PF05050">
    <property type="entry name" value="Methyltransf_21"/>
    <property type="match status" value="1"/>
</dbReference>
<dbReference type="GO" id="GO:0032259">
    <property type="term" value="P:methylation"/>
    <property type="evidence" value="ECO:0007669"/>
    <property type="project" value="UniProtKB-KW"/>
</dbReference>
<keyword evidence="2" id="KW-0489">Methyltransferase</keyword>
<feature type="domain" description="Methyltransferase FkbM" evidence="1">
    <location>
        <begin position="88"/>
        <end position="230"/>
    </location>
</feature>
<reference evidence="2 3" key="1">
    <citation type="submission" date="2021-12" db="EMBL/GenBank/DDBJ databases">
        <title>Discovery of the Pendulisporaceae a myxobacterial family with distinct sporulation behavior and unique specialized metabolism.</title>
        <authorList>
            <person name="Garcia R."/>
            <person name="Popoff A."/>
            <person name="Bader C.D."/>
            <person name="Loehr J."/>
            <person name="Walesch S."/>
            <person name="Walt C."/>
            <person name="Boldt J."/>
            <person name="Bunk B."/>
            <person name="Haeckl F.J.F.P.J."/>
            <person name="Gunesch A.P."/>
            <person name="Birkelbach J."/>
            <person name="Nuebel U."/>
            <person name="Pietschmann T."/>
            <person name="Bach T."/>
            <person name="Mueller R."/>
        </authorList>
    </citation>
    <scope>NUCLEOTIDE SEQUENCE [LARGE SCALE GENOMIC DNA]</scope>
    <source>
        <strain evidence="2 3">MSr12523</strain>
    </source>
</reference>
<gene>
    <name evidence="2" type="ORF">LZC95_13985</name>
</gene>
<dbReference type="SUPFAM" id="SSF53335">
    <property type="entry name" value="S-adenosyl-L-methionine-dependent methyltransferases"/>
    <property type="match status" value="1"/>
</dbReference>
<dbReference type="PANTHER" id="PTHR34203">
    <property type="entry name" value="METHYLTRANSFERASE, FKBM FAMILY PROTEIN"/>
    <property type="match status" value="1"/>
</dbReference>
<dbReference type="NCBIfam" id="TIGR01444">
    <property type="entry name" value="fkbM_fam"/>
    <property type="match status" value="1"/>
</dbReference>
<dbReference type="GO" id="GO:0008168">
    <property type="term" value="F:methyltransferase activity"/>
    <property type="evidence" value="ECO:0007669"/>
    <property type="project" value="UniProtKB-KW"/>
</dbReference>
<dbReference type="InterPro" id="IPR006342">
    <property type="entry name" value="FkbM_mtfrase"/>
</dbReference>
<accession>A0ABZ2KGY7</accession>
<evidence type="ECO:0000259" key="1">
    <source>
        <dbReference type="Pfam" id="PF05050"/>
    </source>
</evidence>
<dbReference type="InterPro" id="IPR029063">
    <property type="entry name" value="SAM-dependent_MTases_sf"/>
</dbReference>
<dbReference type="EMBL" id="CP089982">
    <property type="protein sequence ID" value="WXA97938.1"/>
    <property type="molecule type" value="Genomic_DNA"/>
</dbReference>
<dbReference type="InterPro" id="IPR052514">
    <property type="entry name" value="SAM-dependent_MTase"/>
</dbReference>
<keyword evidence="3" id="KW-1185">Reference proteome</keyword>
<evidence type="ECO:0000313" key="3">
    <source>
        <dbReference type="Proteomes" id="UP001379533"/>
    </source>
</evidence>
<name>A0ABZ2KGY7_9BACT</name>
<dbReference type="RefSeq" id="WP_394848555.1">
    <property type="nucleotide sequence ID" value="NZ_CP089982.1"/>
</dbReference>
<dbReference type="PANTHER" id="PTHR34203:SF15">
    <property type="entry name" value="SLL1173 PROTEIN"/>
    <property type="match status" value="1"/>
</dbReference>
<proteinExistence type="predicted"/>
<dbReference type="Proteomes" id="UP001379533">
    <property type="component" value="Chromosome"/>
</dbReference>
<keyword evidence="2" id="KW-0808">Transferase</keyword>
<evidence type="ECO:0000313" key="2">
    <source>
        <dbReference type="EMBL" id="WXA97938.1"/>
    </source>
</evidence>
<organism evidence="2 3">
    <name type="scientific">Pendulispora brunnea</name>
    <dbReference type="NCBI Taxonomy" id="2905690"/>
    <lineage>
        <taxon>Bacteria</taxon>
        <taxon>Pseudomonadati</taxon>
        <taxon>Myxococcota</taxon>
        <taxon>Myxococcia</taxon>
        <taxon>Myxococcales</taxon>
        <taxon>Sorangiineae</taxon>
        <taxon>Pendulisporaceae</taxon>
        <taxon>Pendulispora</taxon>
    </lineage>
</organism>
<dbReference type="Gene3D" id="3.40.50.150">
    <property type="entry name" value="Vaccinia Virus protein VP39"/>
    <property type="match status" value="1"/>
</dbReference>